<dbReference type="Proteomes" id="UP001152519">
    <property type="component" value="Unassembled WGS sequence"/>
</dbReference>
<feature type="region of interest" description="Disordered" evidence="1">
    <location>
        <begin position="1"/>
        <end position="24"/>
    </location>
</feature>
<dbReference type="EMBL" id="CAJSLV010000086">
    <property type="protein sequence ID" value="CAG6397437.1"/>
    <property type="molecule type" value="Genomic_DNA"/>
</dbReference>
<sequence>MAQQKLDARSAGPHPVLVDLGGGSVPGGPAAWELDTGMMSYPGGYDADEVPAGFRADVGQAGTLRVSHRPRTTEAPCALSGQQPDITRSSSVAERCDRLVKTVPDGRAACLP</sequence>
<protein>
    <submittedName>
        <fullName evidence="2">Uncharacterized protein</fullName>
    </submittedName>
</protein>
<feature type="region of interest" description="Disordered" evidence="1">
    <location>
        <begin position="68"/>
        <end position="90"/>
    </location>
</feature>
<evidence type="ECO:0000313" key="3">
    <source>
        <dbReference type="Proteomes" id="UP001152519"/>
    </source>
</evidence>
<evidence type="ECO:0000313" key="2">
    <source>
        <dbReference type="EMBL" id="CAG6397437.1"/>
    </source>
</evidence>
<organism evidence="2 3">
    <name type="scientific">Actinacidiphila cocklensis</name>
    <dbReference type="NCBI Taxonomy" id="887465"/>
    <lineage>
        <taxon>Bacteria</taxon>
        <taxon>Bacillati</taxon>
        <taxon>Actinomycetota</taxon>
        <taxon>Actinomycetes</taxon>
        <taxon>Kitasatosporales</taxon>
        <taxon>Streptomycetaceae</taxon>
        <taxon>Actinacidiphila</taxon>
    </lineage>
</organism>
<accession>A0A9W4GV09</accession>
<evidence type="ECO:0000256" key="1">
    <source>
        <dbReference type="SAM" id="MobiDB-lite"/>
    </source>
</evidence>
<dbReference type="RefSeq" id="WP_251497534.1">
    <property type="nucleotide sequence ID" value="NZ_CAJSLV010000086.1"/>
</dbReference>
<reference evidence="2" key="1">
    <citation type="submission" date="2021-05" db="EMBL/GenBank/DDBJ databases">
        <authorList>
            <person name="Arsene-Ploetze F."/>
        </authorList>
    </citation>
    <scope>NUCLEOTIDE SEQUENCE</scope>
    <source>
        <strain evidence="2">DSM 42138</strain>
    </source>
</reference>
<dbReference type="AlphaFoldDB" id="A0A9W4GV09"/>
<gene>
    <name evidence="2" type="ORF">SCOCK_540038</name>
</gene>
<keyword evidence="3" id="KW-1185">Reference proteome</keyword>
<comment type="caution">
    <text evidence="2">The sequence shown here is derived from an EMBL/GenBank/DDBJ whole genome shotgun (WGS) entry which is preliminary data.</text>
</comment>
<name>A0A9W4GV09_9ACTN</name>
<proteinExistence type="predicted"/>
<feature type="compositionally biased region" description="Polar residues" evidence="1">
    <location>
        <begin position="80"/>
        <end position="90"/>
    </location>
</feature>